<feature type="compositionally biased region" description="Polar residues" evidence="1">
    <location>
        <begin position="1"/>
        <end position="19"/>
    </location>
</feature>
<organism evidence="2 3">
    <name type="scientific">Gilliamella apis</name>
    <dbReference type="NCBI Taxonomy" id="1970738"/>
    <lineage>
        <taxon>Bacteria</taxon>
        <taxon>Pseudomonadati</taxon>
        <taxon>Pseudomonadota</taxon>
        <taxon>Gammaproteobacteria</taxon>
        <taxon>Orbales</taxon>
        <taxon>Orbaceae</taxon>
        <taxon>Gilliamella</taxon>
    </lineage>
</organism>
<feature type="region of interest" description="Disordered" evidence="1">
    <location>
        <begin position="1"/>
        <end position="33"/>
    </location>
</feature>
<evidence type="ECO:0000313" key="3">
    <source>
        <dbReference type="Proteomes" id="UP000247673"/>
    </source>
</evidence>
<evidence type="ECO:0000313" key="2">
    <source>
        <dbReference type="EMBL" id="PXY90560.1"/>
    </source>
</evidence>
<name>A0A2V4DLW8_9GAMM</name>
<gene>
    <name evidence="2" type="ORF">DKK78_09230</name>
</gene>
<accession>A0A2V4DLW8</accession>
<sequence length="69" mass="7278">MANRDVWQSCSSSGTNTAGALTANEGGMPSHRDHLVATGVGKEGRANPLYSDIILVLKLPPNNKTSEIQ</sequence>
<dbReference type="EMBL" id="QGLO01000006">
    <property type="protein sequence ID" value="PXY90560.1"/>
    <property type="molecule type" value="Genomic_DNA"/>
</dbReference>
<reference evidence="2 3" key="1">
    <citation type="submission" date="2018-05" db="EMBL/GenBank/DDBJ databases">
        <title>Reference genomes for bee gut microbiota database.</title>
        <authorList>
            <person name="Ellegaard K.M."/>
        </authorList>
    </citation>
    <scope>NUCLEOTIDE SEQUENCE [LARGE SCALE GENOMIC DNA]</scope>
    <source>
        <strain evidence="2 3">ESL0172</strain>
    </source>
</reference>
<evidence type="ECO:0000256" key="1">
    <source>
        <dbReference type="SAM" id="MobiDB-lite"/>
    </source>
</evidence>
<keyword evidence="3" id="KW-1185">Reference proteome</keyword>
<dbReference type="Proteomes" id="UP000247673">
    <property type="component" value="Unassembled WGS sequence"/>
</dbReference>
<protein>
    <submittedName>
        <fullName evidence="2">Uncharacterized protein</fullName>
    </submittedName>
</protein>
<dbReference type="AlphaFoldDB" id="A0A2V4DLW8"/>
<proteinExistence type="predicted"/>
<comment type="caution">
    <text evidence="2">The sequence shown here is derived from an EMBL/GenBank/DDBJ whole genome shotgun (WGS) entry which is preliminary data.</text>
</comment>